<feature type="domain" description="F-box" evidence="1">
    <location>
        <begin position="5"/>
        <end position="45"/>
    </location>
</feature>
<dbReference type="NCBIfam" id="TIGR01640">
    <property type="entry name" value="F_box_assoc_1"/>
    <property type="match status" value="1"/>
</dbReference>
<evidence type="ECO:0000313" key="2">
    <source>
        <dbReference type="EMBL" id="KAK4563263.1"/>
    </source>
</evidence>
<dbReference type="InterPro" id="IPR050796">
    <property type="entry name" value="SCF_F-box_component"/>
</dbReference>
<dbReference type="SMART" id="SM00256">
    <property type="entry name" value="FBOX"/>
    <property type="match status" value="1"/>
</dbReference>
<dbReference type="PANTHER" id="PTHR31672">
    <property type="entry name" value="BNACNNG10540D PROTEIN"/>
    <property type="match status" value="1"/>
</dbReference>
<dbReference type="Proteomes" id="UP001324115">
    <property type="component" value="Unassembled WGS sequence"/>
</dbReference>
<dbReference type="Gene3D" id="1.20.1280.50">
    <property type="match status" value="1"/>
</dbReference>
<comment type="caution">
    <text evidence="2">The sequence shown here is derived from an EMBL/GenBank/DDBJ whole genome shotgun (WGS) entry which is preliminary data.</text>
</comment>
<dbReference type="Pfam" id="PF08268">
    <property type="entry name" value="FBA_3"/>
    <property type="match status" value="1"/>
</dbReference>
<sequence length="281" mass="32552">MSDYISPEVVTEILLRLPAKSLIRFRCICKSWYSLISSSEFISRNLNFTTTNKDHYKNNRHLLLNRTCYFLREERNSVHCDQTVLKNQEFEFPFSAQFNLEYYRSLFSLQIDMDYFSIVGSCNGVLCLCDNHCSDNVCINLWNPSIRVSKTLPLPHHWVRTGEYKYKIVYGIGFDSRNNDYKVVMIVFVREERQGLPVNSAPKVEAVELYELSANTWRNNKAVPECTTIYDDVTPAFLNGAVHWIGCYPIVSINRRGIRDHMAIVLFDLGDVSMPKSEVVG</sequence>
<protein>
    <recommendedName>
        <fullName evidence="1">F-box domain-containing protein</fullName>
    </recommendedName>
</protein>
<dbReference type="InterPro" id="IPR017451">
    <property type="entry name" value="F-box-assoc_interact_dom"/>
</dbReference>
<accession>A0AAN7E628</accession>
<proteinExistence type="predicted"/>
<evidence type="ECO:0000259" key="1">
    <source>
        <dbReference type="SMART" id="SM00256"/>
    </source>
</evidence>
<dbReference type="SUPFAM" id="SSF81383">
    <property type="entry name" value="F-box domain"/>
    <property type="match status" value="1"/>
</dbReference>
<reference evidence="2 3" key="1">
    <citation type="journal article" date="2023" name="G3 (Bethesda)">
        <title>A haplotype-resolved chromosome-scale genome for Quercus rubra L. provides insights into the genetics of adaptive traits for red oak species.</title>
        <authorList>
            <person name="Kapoor B."/>
            <person name="Jenkins J."/>
            <person name="Schmutz J."/>
            <person name="Zhebentyayeva T."/>
            <person name="Kuelheim C."/>
            <person name="Coggeshall M."/>
            <person name="Heim C."/>
            <person name="Lasky J.R."/>
            <person name="Leites L."/>
            <person name="Islam-Faridi N."/>
            <person name="Romero-Severson J."/>
            <person name="DeLeo V.L."/>
            <person name="Lucas S.M."/>
            <person name="Lazic D."/>
            <person name="Gailing O."/>
            <person name="Carlson J."/>
            <person name="Staton M."/>
        </authorList>
    </citation>
    <scope>NUCLEOTIDE SEQUENCE [LARGE SCALE GENOMIC DNA]</scope>
    <source>
        <strain evidence="2">Pseudo-F2</strain>
    </source>
</reference>
<dbReference type="EMBL" id="JAXUIC010000011">
    <property type="protein sequence ID" value="KAK4563263.1"/>
    <property type="molecule type" value="Genomic_DNA"/>
</dbReference>
<dbReference type="PANTHER" id="PTHR31672:SF13">
    <property type="entry name" value="F-BOX PROTEIN CPR30-LIKE"/>
    <property type="match status" value="1"/>
</dbReference>
<dbReference type="InterPro" id="IPR001810">
    <property type="entry name" value="F-box_dom"/>
</dbReference>
<evidence type="ECO:0000313" key="3">
    <source>
        <dbReference type="Proteomes" id="UP001324115"/>
    </source>
</evidence>
<dbReference type="InterPro" id="IPR013187">
    <property type="entry name" value="F-box-assoc_dom_typ3"/>
</dbReference>
<gene>
    <name evidence="2" type="ORF">RGQ29_005683</name>
</gene>
<organism evidence="2 3">
    <name type="scientific">Quercus rubra</name>
    <name type="common">Northern red oak</name>
    <name type="synonym">Quercus borealis</name>
    <dbReference type="NCBI Taxonomy" id="3512"/>
    <lineage>
        <taxon>Eukaryota</taxon>
        <taxon>Viridiplantae</taxon>
        <taxon>Streptophyta</taxon>
        <taxon>Embryophyta</taxon>
        <taxon>Tracheophyta</taxon>
        <taxon>Spermatophyta</taxon>
        <taxon>Magnoliopsida</taxon>
        <taxon>eudicotyledons</taxon>
        <taxon>Gunneridae</taxon>
        <taxon>Pentapetalae</taxon>
        <taxon>rosids</taxon>
        <taxon>fabids</taxon>
        <taxon>Fagales</taxon>
        <taxon>Fagaceae</taxon>
        <taxon>Quercus</taxon>
    </lineage>
</organism>
<name>A0AAN7E628_QUERU</name>
<keyword evidence="3" id="KW-1185">Reference proteome</keyword>
<dbReference type="Pfam" id="PF00646">
    <property type="entry name" value="F-box"/>
    <property type="match status" value="1"/>
</dbReference>
<dbReference type="InterPro" id="IPR036047">
    <property type="entry name" value="F-box-like_dom_sf"/>
</dbReference>
<dbReference type="CDD" id="cd22157">
    <property type="entry name" value="F-box_AtFBW1-like"/>
    <property type="match status" value="1"/>
</dbReference>
<dbReference type="AlphaFoldDB" id="A0AAN7E628"/>